<keyword evidence="1" id="KW-0472">Membrane</keyword>
<feature type="transmembrane region" description="Helical" evidence="1">
    <location>
        <begin position="71"/>
        <end position="88"/>
    </location>
</feature>
<proteinExistence type="predicted"/>
<dbReference type="EMBL" id="CP001821">
    <property type="protein sequence ID" value="ACZ29284.1"/>
    <property type="molecule type" value="Genomic_DNA"/>
</dbReference>
<evidence type="ECO:0000313" key="2">
    <source>
        <dbReference type="EMBL" id="ACZ29284.1"/>
    </source>
</evidence>
<evidence type="ECO:0008006" key="4">
    <source>
        <dbReference type="Google" id="ProtNLM"/>
    </source>
</evidence>
<dbReference type="KEGG" id="xce:Xcel_0245"/>
<feature type="transmembrane region" description="Helical" evidence="1">
    <location>
        <begin position="7"/>
        <end position="26"/>
    </location>
</feature>
<feature type="transmembrane region" description="Helical" evidence="1">
    <location>
        <begin position="100"/>
        <end position="117"/>
    </location>
</feature>
<gene>
    <name evidence="2" type="ordered locus">Xcel_0245</name>
</gene>
<name>D1BUP3_XYLCX</name>
<reference evidence="2 3" key="2">
    <citation type="journal article" date="2010" name="Stand. Genomic Sci.">
        <title>Complete genome sequence of Xylanimonas cellulosilytica type strain (XIL07).</title>
        <authorList>
            <person name="Foster B."/>
            <person name="Pukall R."/>
            <person name="Abt B."/>
            <person name="Nolan M."/>
            <person name="Glavina Del Rio T."/>
            <person name="Chen F."/>
            <person name="Lucas S."/>
            <person name="Tice H."/>
            <person name="Pitluck S."/>
            <person name="Cheng J.-F."/>
            <person name="Chertkov O."/>
            <person name="Brettin T."/>
            <person name="Han C."/>
            <person name="Detter J.C."/>
            <person name="Bruce D."/>
            <person name="Goodwin L."/>
            <person name="Ivanova N."/>
            <person name="Mavromatis K."/>
            <person name="Pati A."/>
            <person name="Mikhailova N."/>
            <person name="Chen A."/>
            <person name="Palaniappan K."/>
            <person name="Land M."/>
            <person name="Hauser L."/>
            <person name="Chang Y.-J."/>
            <person name="Jeffries C.D."/>
            <person name="Chain P."/>
            <person name="Rohde M."/>
            <person name="Goeker M."/>
            <person name="Bristow J."/>
            <person name="Eisen J.A."/>
            <person name="Markowitz V."/>
            <person name="Hugenholtz P."/>
            <person name="Kyrpides N.C."/>
            <person name="Klenk H.-P."/>
            <person name="Lapidus A."/>
        </authorList>
    </citation>
    <scope>NUCLEOTIDE SEQUENCE [LARGE SCALE GENOMIC DNA]</scope>
    <source>
        <strain evidence="3">DSM 15894 / CECT 5975 / LMG 20990 / XIL07</strain>
    </source>
</reference>
<keyword evidence="1" id="KW-1133">Transmembrane helix</keyword>
<organism evidence="2 3">
    <name type="scientific">Xylanimonas cellulosilytica (strain DSM 15894 / JCM 12276 / CECT 5975 / KCTC 9989 / LMG 20990 / NBRC 107835 / XIL07)</name>
    <dbReference type="NCBI Taxonomy" id="446471"/>
    <lineage>
        <taxon>Bacteria</taxon>
        <taxon>Bacillati</taxon>
        <taxon>Actinomycetota</taxon>
        <taxon>Actinomycetes</taxon>
        <taxon>Micrococcales</taxon>
        <taxon>Promicromonosporaceae</taxon>
        <taxon>Xylanimonas</taxon>
    </lineage>
</organism>
<feature type="transmembrane region" description="Helical" evidence="1">
    <location>
        <begin position="252"/>
        <end position="270"/>
    </location>
</feature>
<evidence type="ECO:0000313" key="3">
    <source>
        <dbReference type="Proteomes" id="UP000002255"/>
    </source>
</evidence>
<feature type="transmembrane region" description="Helical" evidence="1">
    <location>
        <begin position="214"/>
        <end position="232"/>
    </location>
</feature>
<keyword evidence="3" id="KW-1185">Reference proteome</keyword>
<dbReference type="AlphaFoldDB" id="D1BUP3"/>
<reference evidence="3" key="1">
    <citation type="submission" date="2009-11" db="EMBL/GenBank/DDBJ databases">
        <title>The complete chromosome of Xylanimonas cellulosilytica DSM 15894.</title>
        <authorList>
            <consortium name="US DOE Joint Genome Institute (JGI-PGF)"/>
            <person name="Lucas S."/>
            <person name="Copeland A."/>
            <person name="Lapidus A."/>
            <person name="Glavina del Rio T."/>
            <person name="Dalin E."/>
            <person name="Tice H."/>
            <person name="Bruce D."/>
            <person name="Goodwin L."/>
            <person name="Pitluck S."/>
            <person name="Kyrpides N."/>
            <person name="Mavromatis K."/>
            <person name="Ivanova N."/>
            <person name="Mikhailova N."/>
            <person name="Foster B."/>
            <person name="Clum A."/>
            <person name="Brettin T."/>
            <person name="Detter J.C."/>
            <person name="Han C."/>
            <person name="Larimer F."/>
            <person name="Land M."/>
            <person name="Hauser L."/>
            <person name="Markowitz V."/>
            <person name="Cheng J.F."/>
            <person name="Hugenholtz P."/>
            <person name="Woyke T."/>
            <person name="Wu D."/>
            <person name="Gehrich-Schroeter G."/>
            <person name="Schneider S."/>
            <person name="Pukall S.R."/>
            <person name="Klenk H.P."/>
            <person name="Eisen J.A."/>
        </authorList>
    </citation>
    <scope>NUCLEOTIDE SEQUENCE [LARGE SCALE GENOMIC DNA]</scope>
    <source>
        <strain evidence="3">DSM 15894 / CECT 5975 / LMG 20990 / XIL07</strain>
    </source>
</reference>
<keyword evidence="1" id="KW-0812">Transmembrane</keyword>
<dbReference type="HOGENOM" id="CLU_021898_2_0_11"/>
<sequence>MNRREVAARALVSVGAMLVALSLPLLRPGHSMAPATTTATSALVAATGATALIGCALLASMRPPASSMGPLAAAAAVVWVSPSWVGWAEGPPLVRSVGELLVPFAAPVLLHVVVAAPRGRIDGRGARSLVATVYTSIGLAVATLALVRDPFLDRLCSANCTANVFLVVPLPRVAALLRDAVIVTTTAVAVLGVVLAGTRLIGSARAARADTARVVAPAALALLAGASGRLLAPGAMLGRDHVGVHRLASVTEAAALTLLGAGIAWSVLIVRARRRRVARLAHELGASPMTGSLRRALAAILDDPTLDVLYPLAGSTRHVDATGEPRELTLRPDRAVTEIRRGENTVAVVVHDIALRGDPRLADYLGTAARLAIDNERLQADVLARLRELRESRARIVEAADAARRAVERNLHDGAQQSLVALLYELTLARLHAERAGEPAQAADIAATQRRAAEIAERLRSIAHGPIPAILDHHGLEAALRTLAEESTVPTDVRVGFSHRLPLPVERAAYVVVARSVEAGDVARGSVHASVTLDRSLLTVSVNGNAPDDIEALRDRVGALGGSITATDGGLQAVIPCA</sequence>
<evidence type="ECO:0000256" key="1">
    <source>
        <dbReference type="SAM" id="Phobius"/>
    </source>
</evidence>
<feature type="transmembrane region" description="Helical" evidence="1">
    <location>
        <begin position="38"/>
        <end position="59"/>
    </location>
</feature>
<dbReference type="OrthoDB" id="5242012at2"/>
<feature type="transmembrane region" description="Helical" evidence="1">
    <location>
        <begin position="180"/>
        <end position="202"/>
    </location>
</feature>
<accession>D1BUP3</accession>
<dbReference type="RefSeq" id="WP_012877029.1">
    <property type="nucleotide sequence ID" value="NC_013530.1"/>
</dbReference>
<protein>
    <recommendedName>
        <fullName evidence="4">Signal transduction histidine kinase subgroup 3 dimerisation and phosphoacceptor domain-containing protein</fullName>
    </recommendedName>
</protein>
<feature type="transmembrane region" description="Helical" evidence="1">
    <location>
        <begin position="129"/>
        <end position="147"/>
    </location>
</feature>
<dbReference type="Proteomes" id="UP000002255">
    <property type="component" value="Chromosome"/>
</dbReference>
<dbReference type="STRING" id="446471.Xcel_0245"/>
<dbReference type="eggNOG" id="COG4564">
    <property type="taxonomic scope" value="Bacteria"/>
</dbReference>